<organism evidence="1">
    <name type="scientific">Populus alba</name>
    <name type="common">White poplar</name>
    <dbReference type="NCBI Taxonomy" id="43335"/>
    <lineage>
        <taxon>Eukaryota</taxon>
        <taxon>Viridiplantae</taxon>
        <taxon>Streptophyta</taxon>
        <taxon>Embryophyta</taxon>
        <taxon>Tracheophyta</taxon>
        <taxon>Spermatophyta</taxon>
        <taxon>Magnoliopsida</taxon>
        <taxon>eudicotyledons</taxon>
        <taxon>Gunneridae</taxon>
        <taxon>Pentapetalae</taxon>
        <taxon>rosids</taxon>
        <taxon>fabids</taxon>
        <taxon>Malpighiales</taxon>
        <taxon>Salicaceae</taxon>
        <taxon>Saliceae</taxon>
        <taxon>Populus</taxon>
    </lineage>
</organism>
<dbReference type="PANTHER" id="PTHR33710">
    <property type="entry name" value="BNAC02G09200D PROTEIN"/>
    <property type="match status" value="1"/>
</dbReference>
<accession>A0A4U5QNT8</accession>
<evidence type="ECO:0000313" key="1">
    <source>
        <dbReference type="EMBL" id="TKS12513.1"/>
    </source>
</evidence>
<dbReference type="SUPFAM" id="SSF56219">
    <property type="entry name" value="DNase I-like"/>
    <property type="match status" value="1"/>
</dbReference>
<dbReference type="InterPro" id="IPR036691">
    <property type="entry name" value="Endo/exonu/phosph_ase_sf"/>
</dbReference>
<name>A0A4U5QNT8_POPAL</name>
<dbReference type="EMBL" id="RCHU01000162">
    <property type="protein sequence ID" value="TKS12513.1"/>
    <property type="molecule type" value="Genomic_DNA"/>
</dbReference>
<sequence length="180" mass="20724">MLSSADKHNGAAVSSYETSDFRDCCSDLGLHDANFTGCHFSWTNGSVWSKLDRVLINPAWCSLQHLTHVHFDPPGAFTHHSPATVRFAPFVQGRRNFKFFNMWALHYQFLETVSSCWSSPVYGTPMYILCRKLKLLKGPLKELNRLHFSHISKRVSRLESQLEQIQVTLQQDRDNQLLLE</sequence>
<dbReference type="PANTHER" id="PTHR33710:SF64">
    <property type="entry name" value="ENDONUCLEASE_EXONUCLEASE_PHOSPHATASE DOMAIN-CONTAINING PROTEIN"/>
    <property type="match status" value="1"/>
</dbReference>
<dbReference type="STRING" id="43335.A0A4U5QNT8"/>
<dbReference type="AlphaFoldDB" id="A0A4U5QNT8"/>
<gene>
    <name evidence="1" type="ORF">D5086_0000062620</name>
</gene>
<protein>
    <submittedName>
        <fullName evidence="1">Uncharacterized protein</fullName>
    </submittedName>
</protein>
<dbReference type="Gene3D" id="3.60.10.10">
    <property type="entry name" value="Endonuclease/exonuclease/phosphatase"/>
    <property type="match status" value="1"/>
</dbReference>
<reference evidence="1" key="1">
    <citation type="submission" date="2018-10" db="EMBL/GenBank/DDBJ databases">
        <title>Population genomic analysis revealed the cold adaptation of white poplar.</title>
        <authorList>
            <person name="Liu Y.-J."/>
        </authorList>
    </citation>
    <scope>NUCLEOTIDE SEQUENCE [LARGE SCALE GENOMIC DNA]</scope>
    <source>
        <strain evidence="1">PAL-ZL1</strain>
    </source>
</reference>
<proteinExistence type="predicted"/>
<comment type="caution">
    <text evidence="1">The sequence shown here is derived from an EMBL/GenBank/DDBJ whole genome shotgun (WGS) entry which is preliminary data.</text>
</comment>